<comment type="caution">
    <text evidence="2">The sequence shown here is derived from an EMBL/GenBank/DDBJ whole genome shotgun (WGS) entry which is preliminary data.</text>
</comment>
<evidence type="ECO:0008006" key="4">
    <source>
        <dbReference type="Google" id="ProtNLM"/>
    </source>
</evidence>
<keyword evidence="3" id="KW-1185">Reference proteome</keyword>
<organism evidence="2 3">
    <name type="scientific">Abditibacterium utsteinense</name>
    <dbReference type="NCBI Taxonomy" id="1960156"/>
    <lineage>
        <taxon>Bacteria</taxon>
        <taxon>Pseudomonadati</taxon>
        <taxon>Abditibacteriota</taxon>
        <taxon>Abditibacteriia</taxon>
        <taxon>Abditibacteriales</taxon>
        <taxon>Abditibacteriaceae</taxon>
        <taxon>Abditibacterium</taxon>
    </lineage>
</organism>
<evidence type="ECO:0000313" key="2">
    <source>
        <dbReference type="EMBL" id="PQV64932.1"/>
    </source>
</evidence>
<sequence>MRRFPLLLLLCGSLCGFALRAQAAPQFLDDEAERACDVDFTLQKSSAGRFSLHFDVQNAKNGYLLETTAAGASFFVKKNGQKRLLSKVNLVWKPQSRVVLQRRPWVMRLLIDSRVALTAFDSTFQSGKIGAESVGWKWNNARVQPVETIRFDDDFTRADGAGDGAWQNESGKWALSASSAHVNARTASMSSNPFAFDVSAPKAVAMSRAGRKFWDSYDARVAARPAAKGTLGIAAYVQDSKNYFAFLWSGVEGAGARRLIRVQNGVTTVLAKAPGAFLPRQWSEIGIRTSPGTIEALLDGTPVLRASDNSFGRGPIALLAHNMPSASFDDVRVRSTEFYRQNRATKNGSFDVHGAFSLTGRGDLKNYRLLAPLQGVKNGAFGLVAGWKDARNYTLFRAAGAGSNAPFHGRAQIVRYLKGAPQILSDEPLRLNLSGNPRLTLRAEDGVLSVLEGEKTVVQAAQKGLTTGQTGLYNPQFFAPETVLYVAAPPEAPKVATRMEDDAYMVGWASPTGEWPPISGDNGLEFWNSGEFFGAASLEFPWRSTNKGTFEVALRAARGKFNSGFVLRGESSDDQKTVKWTLRRGEKVLSSAVATLNTLSGASSNETENAADTLPDTTPFKIAFDGQGLTLFAAGSPLLSYFDPNPPLGRCLAVRSQGFRVRAERLHAISANRDDTTFTGAPTDFYATSGRWSIYSRWPCYGDWSFFGGAGKNPVLWSKRTYSGDIVAEMYAHPQMILPKEPGYGHPGDLNITLAGDGKNPASGYSFVLAGWDNTRSKVLRGNQVLVENSGPEAFFHETINHNDHWHRTWFHIRAEASRAQKNGKNGVQLTLKLDDIPILSVFDPNPLPNWERGGRVAFWTVDSTIMIARARVEAQSLELKTLPAGWLDAAPRPSLGVSAAGEKAPLATVAGDDATALVSAEKNGWKIQDPASGGIFEVKLPLKSGEITPQTRLEIDAKIPAGVKVDAYLQIGDALSVIEISGAQKIDAMAPLLGKMTKNGDKWSFDLGAALQKRFPSQKMWKIEALSLGARHGDAYRWLGFDGNALGATYHLSAWRLSN</sequence>
<evidence type="ECO:0000256" key="1">
    <source>
        <dbReference type="SAM" id="SignalP"/>
    </source>
</evidence>
<feature type="signal peptide" evidence="1">
    <location>
        <begin position="1"/>
        <end position="23"/>
    </location>
</feature>
<gene>
    <name evidence="2" type="ORF">B1R32_103199</name>
</gene>
<dbReference type="InParanoid" id="A0A2S8SVW5"/>
<dbReference type="EMBL" id="NIGF01000003">
    <property type="protein sequence ID" value="PQV64932.1"/>
    <property type="molecule type" value="Genomic_DNA"/>
</dbReference>
<proteinExistence type="predicted"/>
<accession>A0A2S8SVW5</accession>
<reference evidence="2 3" key="1">
    <citation type="journal article" date="2018" name="Syst. Appl. Microbiol.">
        <title>Abditibacterium utsteinense sp. nov., the first cultivated member of candidate phylum FBP, isolated from ice-free Antarctic soil samples.</title>
        <authorList>
            <person name="Tahon G."/>
            <person name="Tytgat B."/>
            <person name="Lebbe L."/>
            <person name="Carlier A."/>
            <person name="Willems A."/>
        </authorList>
    </citation>
    <scope>NUCLEOTIDE SEQUENCE [LARGE SCALE GENOMIC DNA]</scope>
    <source>
        <strain evidence="2 3">LMG 29911</strain>
    </source>
</reference>
<protein>
    <recommendedName>
        <fullName evidence="4">Concanavalin A-like lectin/glucanases superfamily protein</fullName>
    </recommendedName>
</protein>
<dbReference type="Proteomes" id="UP000237684">
    <property type="component" value="Unassembled WGS sequence"/>
</dbReference>
<dbReference type="RefSeq" id="WP_105482803.1">
    <property type="nucleotide sequence ID" value="NZ_NIGF01000003.1"/>
</dbReference>
<dbReference type="Gene3D" id="2.60.120.560">
    <property type="entry name" value="Exo-inulinase, domain 1"/>
    <property type="match status" value="2"/>
</dbReference>
<name>A0A2S8SVW5_9BACT</name>
<dbReference type="AlphaFoldDB" id="A0A2S8SVW5"/>
<evidence type="ECO:0000313" key="3">
    <source>
        <dbReference type="Proteomes" id="UP000237684"/>
    </source>
</evidence>
<keyword evidence="1" id="KW-0732">Signal</keyword>
<dbReference type="OrthoDB" id="5506916at2"/>
<feature type="chain" id="PRO_5015690833" description="Concanavalin A-like lectin/glucanases superfamily protein" evidence="1">
    <location>
        <begin position="24"/>
        <end position="1060"/>
    </location>
</feature>